<dbReference type="Proteomes" id="UP000265000">
    <property type="component" value="Unplaced"/>
</dbReference>
<name>A0A146ZMI7_FUNHE</name>
<accession>A0A146ZMI7</accession>
<reference evidence="5" key="2">
    <citation type="submission" date="2025-05" db="UniProtKB">
        <authorList>
            <consortium name="Ensembl"/>
        </authorList>
    </citation>
    <scope>IDENTIFICATION</scope>
</reference>
<dbReference type="AlphaFoldDB" id="A0A146ZMI7"/>
<dbReference type="GeneTree" id="ENSGT00510000048539"/>
<dbReference type="OrthoDB" id="46564at2759"/>
<dbReference type="CDD" id="cd02440">
    <property type="entry name" value="AdoMet_MTases"/>
    <property type="match status" value="1"/>
</dbReference>
<feature type="compositionally biased region" description="Acidic residues" evidence="3">
    <location>
        <begin position="127"/>
        <end position="138"/>
    </location>
</feature>
<feature type="region of interest" description="Disordered" evidence="3">
    <location>
        <begin position="48"/>
        <end position="142"/>
    </location>
</feature>
<feature type="region of interest" description="Disordered" evidence="3">
    <location>
        <begin position="391"/>
        <end position="413"/>
    </location>
</feature>
<evidence type="ECO:0000256" key="3">
    <source>
        <dbReference type="SAM" id="MobiDB-lite"/>
    </source>
</evidence>
<dbReference type="GO" id="GO:0032259">
    <property type="term" value="P:methylation"/>
    <property type="evidence" value="ECO:0007669"/>
    <property type="project" value="UniProtKB-KW"/>
</dbReference>
<reference evidence="4" key="1">
    <citation type="submission" date="2015-01" db="EMBL/GenBank/DDBJ databases">
        <title>EvidentialGene: Evidence-directed Construction of Complete mRNA Transcriptomes without Genomes.</title>
        <authorList>
            <person name="Gilbert D.G."/>
        </authorList>
    </citation>
    <scope>NUCLEOTIDE SEQUENCE</scope>
</reference>
<keyword evidence="6" id="KW-1185">Reference proteome</keyword>
<evidence type="ECO:0000256" key="2">
    <source>
        <dbReference type="ARBA" id="ARBA00022691"/>
    </source>
</evidence>
<keyword evidence="4" id="KW-0808">Transferase</keyword>
<keyword evidence="1 4" id="KW-0489">Methyltransferase</keyword>
<dbReference type="GeneID" id="105937974"/>
<dbReference type="Ensembl" id="ENSFHET00000002931.1">
    <property type="protein sequence ID" value="ENSFHEP00000007964.1"/>
    <property type="gene ID" value="ENSFHEG00000009136.1"/>
</dbReference>
<dbReference type="PANTHER" id="PTHR23108:SF0">
    <property type="entry name" value="METHYLTRANSFERASE-LIKE PROTEIN 22"/>
    <property type="match status" value="1"/>
</dbReference>
<evidence type="ECO:0000313" key="6">
    <source>
        <dbReference type="Proteomes" id="UP000265000"/>
    </source>
</evidence>
<dbReference type="InterPro" id="IPR038899">
    <property type="entry name" value="METTL22"/>
</dbReference>
<dbReference type="Gene3D" id="3.40.50.150">
    <property type="entry name" value="Vaccinia Virus protein VP39"/>
    <property type="match status" value="1"/>
</dbReference>
<evidence type="ECO:0000313" key="4">
    <source>
        <dbReference type="EMBL" id="JAR67564.1"/>
    </source>
</evidence>
<dbReference type="Ensembl" id="ENSFHET00000002944.1">
    <property type="protein sequence ID" value="ENSFHEP00000026340.1"/>
    <property type="gene ID" value="ENSFHEG00000009136.1"/>
</dbReference>
<dbReference type="GO" id="GO:0060218">
    <property type="term" value="P:hematopoietic stem cell differentiation"/>
    <property type="evidence" value="ECO:0007669"/>
    <property type="project" value="Ensembl"/>
</dbReference>
<organism evidence="4">
    <name type="scientific">Fundulus heteroclitus</name>
    <name type="common">Killifish</name>
    <name type="synonym">Mummichog</name>
    <dbReference type="NCBI Taxonomy" id="8078"/>
    <lineage>
        <taxon>Eukaryota</taxon>
        <taxon>Metazoa</taxon>
        <taxon>Chordata</taxon>
        <taxon>Craniata</taxon>
        <taxon>Vertebrata</taxon>
        <taxon>Euteleostomi</taxon>
        <taxon>Actinopterygii</taxon>
        <taxon>Neopterygii</taxon>
        <taxon>Teleostei</taxon>
        <taxon>Neoteleostei</taxon>
        <taxon>Acanthomorphata</taxon>
        <taxon>Ovalentaria</taxon>
        <taxon>Atherinomorphae</taxon>
        <taxon>Cyprinodontiformes</taxon>
        <taxon>Fundulidae</taxon>
        <taxon>Fundulus</taxon>
    </lineage>
</organism>
<evidence type="ECO:0000256" key="1">
    <source>
        <dbReference type="ARBA" id="ARBA00022603"/>
    </source>
</evidence>
<protein>
    <submittedName>
        <fullName evidence="5">Methyltransferase 22, Kin17 lysine</fullName>
    </submittedName>
    <submittedName>
        <fullName evidence="4">Methyltransferase 22-like protein</fullName>
    </submittedName>
</protein>
<dbReference type="PANTHER" id="PTHR23108">
    <property type="entry name" value="METHYLTRANSFERASE-RELATED"/>
    <property type="match status" value="1"/>
</dbReference>
<feature type="compositionally biased region" description="Basic and acidic residues" evidence="3">
    <location>
        <begin position="397"/>
        <end position="413"/>
    </location>
</feature>
<evidence type="ECO:0000313" key="5">
    <source>
        <dbReference type="Ensembl" id="ENSFHEP00000007964.1"/>
    </source>
</evidence>
<dbReference type="Pfam" id="PF10294">
    <property type="entry name" value="Methyltransf_16"/>
    <property type="match status" value="1"/>
</dbReference>
<dbReference type="InterPro" id="IPR029063">
    <property type="entry name" value="SAM-dependent_MTases_sf"/>
</dbReference>
<dbReference type="STRING" id="8078.ENSFHEP00000007964"/>
<dbReference type="CTD" id="79091"/>
<dbReference type="SUPFAM" id="SSF53335">
    <property type="entry name" value="S-adenosyl-L-methionine-dependent methyltransferases"/>
    <property type="match status" value="1"/>
</dbReference>
<proteinExistence type="predicted"/>
<sequence length="413" mass="46956">MDQITFKHDTVLSDVHMHLPNTHHLMTRLTSVGQPVFMSRFRILAESHDDSDSGKGLTNKKKHTSPRTDGVASHEQDEEEGSQGAVEPFLDEDGDLDVTHRPRNNSVDDGDRDLVCPIILQQSVPDLEQEEENDDSDQEEGHCSKDIIKIEHTMATPLEDVGKQVWRGALLLADFILSKPDMFRGATVLELGAGTGLTSIVMATTAKTVYCTDVGEDLLRLCSRNVSLNKHITDPAGGEVKVKQLCWLQHSLCTDADMEFSWTEEEVADLYDNTDFIIAADVCYDDDLTDSLFRTLYRLCSSFNRTCRVFISLEKRMNFSLRHMDVCCEAYNHFMHCLTQLQDLEDGQWRFTVEHVPLNFPQFLLYERIEQLELWKVTASSLAFEQTRSDSNFGCTKKSDAEQNRPTHQLDRS</sequence>
<dbReference type="EMBL" id="GCES01018759">
    <property type="protein sequence ID" value="JAR67564.1"/>
    <property type="molecule type" value="Transcribed_RNA"/>
</dbReference>
<dbReference type="GO" id="GO:0008276">
    <property type="term" value="F:protein methyltransferase activity"/>
    <property type="evidence" value="ECO:0007669"/>
    <property type="project" value="InterPro"/>
</dbReference>
<keyword evidence="2" id="KW-0949">S-adenosyl-L-methionine</keyword>
<dbReference type="InterPro" id="IPR019410">
    <property type="entry name" value="Methyltransf_16"/>
</dbReference>
<dbReference type="GO" id="GO:0005634">
    <property type="term" value="C:nucleus"/>
    <property type="evidence" value="ECO:0007669"/>
    <property type="project" value="TreeGrafter"/>
</dbReference>